<dbReference type="InterPro" id="IPR001547">
    <property type="entry name" value="Glyco_hydro_5"/>
</dbReference>
<comment type="caution">
    <text evidence="9">The sequence shown here is derived from an EMBL/GenBank/DDBJ whole genome shotgun (WGS) entry which is preliminary data.</text>
</comment>
<dbReference type="SUPFAM" id="SSF51445">
    <property type="entry name" value="(Trans)glycosidases"/>
    <property type="match status" value="1"/>
</dbReference>
<reference evidence="9" key="1">
    <citation type="journal article" date="2021" name="PeerJ">
        <title>Extensive microbial diversity within the chicken gut microbiome revealed by metagenomics and culture.</title>
        <authorList>
            <person name="Gilroy R."/>
            <person name="Ravi A."/>
            <person name="Getino M."/>
            <person name="Pursley I."/>
            <person name="Horton D.L."/>
            <person name="Alikhan N.F."/>
            <person name="Baker D."/>
            <person name="Gharbi K."/>
            <person name="Hall N."/>
            <person name="Watson M."/>
            <person name="Adriaenssens E.M."/>
            <person name="Foster-Nyarko E."/>
            <person name="Jarju S."/>
            <person name="Secka A."/>
            <person name="Antonio M."/>
            <person name="Oren A."/>
            <person name="Chaudhuri R.R."/>
            <person name="La Ragione R."/>
            <person name="Hildebrand F."/>
            <person name="Pallen M.J."/>
        </authorList>
    </citation>
    <scope>NUCLEOTIDE SEQUENCE</scope>
    <source>
        <strain evidence="9">CHK196-7946</strain>
    </source>
</reference>
<keyword evidence="3" id="KW-0136">Cellulose degradation</keyword>
<sequence>MERRAKTINGFLRAAGRKIVNDRGEVILSGWGLGNWMVPEGYMWLADGAERFDRPRRIERVVEELCGKAYGEMFWRRFREEYICREDILYMAKLGYNSVRIPLNWRLFMEEDEGIRWKQEGFDLLRRCIDWCEEADIYAFIDLHAAPGGQTGANIDDSIDDVPRLFTDQDPREKALALWERLAEEYADREAVGGYDLLNEPVAPGEYDCLIPEIYRFYEDAISRIRKKDKKHMISIEGAHWATDFDCLTRKLDDNMVLHFHRYAEKPEKKCLELFIEKAEQLDVPLWMGETGENRNEWYAALYPLAESLGIGYNLWPWKKMECTNSPCSVKAPEDYEKILDYVRGGAHPGYEAARKIFDEYLEHIRLENCDLHPEVTNHIQRRKSFSLLAIDFDEPAEKEYTYSTENPEVEYRKGCGRYLIEQRKEGEKEFPFDCQWERYALLLREGEQVRYTVNGEKDMILTIDCETEKGARIEVSDAESSYRFSVKSTDKKIEGNIKLSDSGHTTVSIRAVSGDICMKRLEFAEV</sequence>
<dbReference type="GO" id="GO:0030245">
    <property type="term" value="P:cellulose catabolic process"/>
    <property type="evidence" value="ECO:0007669"/>
    <property type="project" value="UniProtKB-KW"/>
</dbReference>
<dbReference type="Proteomes" id="UP000823902">
    <property type="component" value="Unassembled WGS sequence"/>
</dbReference>
<dbReference type="PANTHER" id="PTHR31297:SF41">
    <property type="entry name" value="ENDOGLUCANASE, PUTATIVE (AFU_ORTHOLOGUE AFUA_5G01830)-RELATED"/>
    <property type="match status" value="1"/>
</dbReference>
<accession>A0A9D2Q8S7</accession>
<evidence type="ECO:0000256" key="7">
    <source>
        <dbReference type="RuleBase" id="RU361153"/>
    </source>
</evidence>
<evidence type="ECO:0000256" key="1">
    <source>
        <dbReference type="ARBA" id="ARBA00005641"/>
    </source>
</evidence>
<feature type="domain" description="Glycoside hydrolase family 5" evidence="8">
    <location>
        <begin position="86"/>
        <end position="320"/>
    </location>
</feature>
<evidence type="ECO:0000313" key="9">
    <source>
        <dbReference type="EMBL" id="HJC75014.1"/>
    </source>
</evidence>
<evidence type="ECO:0000256" key="3">
    <source>
        <dbReference type="ARBA" id="ARBA00023001"/>
    </source>
</evidence>
<keyword evidence="5 7" id="KW-0326">Glycosidase</keyword>
<protein>
    <submittedName>
        <fullName evidence="9">Glycoside hydrolase family 5 protein</fullName>
    </submittedName>
</protein>
<dbReference type="Gene3D" id="3.20.20.80">
    <property type="entry name" value="Glycosidases"/>
    <property type="match status" value="1"/>
</dbReference>
<evidence type="ECO:0000256" key="6">
    <source>
        <dbReference type="ARBA" id="ARBA00023326"/>
    </source>
</evidence>
<gene>
    <name evidence="9" type="ORF">H9697_08750</name>
</gene>
<dbReference type="InterPro" id="IPR017853">
    <property type="entry name" value="GH"/>
</dbReference>
<evidence type="ECO:0000313" key="10">
    <source>
        <dbReference type="Proteomes" id="UP000823902"/>
    </source>
</evidence>
<dbReference type="PANTHER" id="PTHR31297">
    <property type="entry name" value="GLUCAN ENDO-1,6-BETA-GLUCOSIDASE B"/>
    <property type="match status" value="1"/>
</dbReference>
<dbReference type="AlphaFoldDB" id="A0A9D2Q8S7"/>
<dbReference type="Pfam" id="PF00150">
    <property type="entry name" value="Cellulase"/>
    <property type="match status" value="1"/>
</dbReference>
<evidence type="ECO:0000256" key="5">
    <source>
        <dbReference type="ARBA" id="ARBA00023295"/>
    </source>
</evidence>
<proteinExistence type="inferred from homology"/>
<dbReference type="InterPro" id="IPR050386">
    <property type="entry name" value="Glycosyl_hydrolase_5"/>
</dbReference>
<organism evidence="9 10">
    <name type="scientific">Candidatus Mediterraneibacter faecavium</name>
    <dbReference type="NCBI Taxonomy" id="2838668"/>
    <lineage>
        <taxon>Bacteria</taxon>
        <taxon>Bacillati</taxon>
        <taxon>Bacillota</taxon>
        <taxon>Clostridia</taxon>
        <taxon>Lachnospirales</taxon>
        <taxon>Lachnospiraceae</taxon>
        <taxon>Mediterraneibacter</taxon>
    </lineage>
</organism>
<reference evidence="9" key="2">
    <citation type="submission" date="2021-04" db="EMBL/GenBank/DDBJ databases">
        <authorList>
            <person name="Gilroy R."/>
        </authorList>
    </citation>
    <scope>NUCLEOTIDE SEQUENCE</scope>
    <source>
        <strain evidence="9">CHK196-7946</strain>
    </source>
</reference>
<keyword evidence="6" id="KW-0624">Polysaccharide degradation</keyword>
<evidence type="ECO:0000259" key="8">
    <source>
        <dbReference type="Pfam" id="PF00150"/>
    </source>
</evidence>
<comment type="similarity">
    <text evidence="1 7">Belongs to the glycosyl hydrolase 5 (cellulase A) family.</text>
</comment>
<dbReference type="GO" id="GO:0009986">
    <property type="term" value="C:cell surface"/>
    <property type="evidence" value="ECO:0007669"/>
    <property type="project" value="TreeGrafter"/>
</dbReference>
<dbReference type="EMBL" id="DWVY01000046">
    <property type="protein sequence ID" value="HJC75014.1"/>
    <property type="molecule type" value="Genomic_DNA"/>
</dbReference>
<dbReference type="GO" id="GO:0005576">
    <property type="term" value="C:extracellular region"/>
    <property type="evidence" value="ECO:0007669"/>
    <property type="project" value="TreeGrafter"/>
</dbReference>
<name>A0A9D2Q8S7_9FIRM</name>
<evidence type="ECO:0000256" key="4">
    <source>
        <dbReference type="ARBA" id="ARBA00023277"/>
    </source>
</evidence>
<keyword evidence="4" id="KW-0119">Carbohydrate metabolism</keyword>
<evidence type="ECO:0000256" key="2">
    <source>
        <dbReference type="ARBA" id="ARBA00022801"/>
    </source>
</evidence>
<dbReference type="GO" id="GO:0008422">
    <property type="term" value="F:beta-glucosidase activity"/>
    <property type="evidence" value="ECO:0007669"/>
    <property type="project" value="TreeGrafter"/>
</dbReference>
<keyword evidence="2 7" id="KW-0378">Hydrolase</keyword>